<dbReference type="GO" id="GO:0004252">
    <property type="term" value="F:serine-type endopeptidase activity"/>
    <property type="evidence" value="ECO:0007669"/>
    <property type="project" value="InterPro"/>
</dbReference>
<keyword evidence="2" id="KW-0378">Hydrolase</keyword>
<name>A0A0F7ZV71_9HYPO</name>
<keyword evidence="1" id="KW-1015">Disulfide bond</keyword>
<dbReference type="PROSITE" id="PS00135">
    <property type="entry name" value="TRYPSIN_SER"/>
    <property type="match status" value="1"/>
</dbReference>
<dbReference type="GO" id="GO:0006508">
    <property type="term" value="P:proteolysis"/>
    <property type="evidence" value="ECO:0007669"/>
    <property type="project" value="UniProtKB-KW"/>
</dbReference>
<accession>A0A0F7ZV71</accession>
<sequence>MAFRSAVKTVLLFSVVCTAQPPILKRVVGGQDATPGEFPFIVRLKPAGCAGTLLNKDTVLTAAHCVSDVLPDKVALKENVSVKAGILNVSMPGVEAKAKAIVVHPDYQIKQRESNPLGDEIHINDIAIIKLATPIEKSDTIKYATLPADGSDPAENSNAVVAGWGAQEKIQQWFDQPKDSDKLLKAVIPVHTRETCSKLDPEMASMDKVVCAGGQGKGTCRGDSGGPLIDEKTGQVIGVTSWGVRDKEQYLCRDAPTVFTRVGSYIPFIAANQG</sequence>
<dbReference type="PANTHER" id="PTHR24252:SF7">
    <property type="entry name" value="HYALIN"/>
    <property type="match status" value="1"/>
</dbReference>
<dbReference type="OrthoDB" id="4915747at2759"/>
<proteinExistence type="predicted"/>
<keyword evidence="3" id="KW-0732">Signal</keyword>
<keyword evidence="2" id="KW-0720">Serine protease</keyword>
<dbReference type="PANTHER" id="PTHR24252">
    <property type="entry name" value="ACROSIN-RELATED"/>
    <property type="match status" value="1"/>
</dbReference>
<evidence type="ECO:0000313" key="6">
    <source>
        <dbReference type="Proteomes" id="UP000054481"/>
    </source>
</evidence>
<dbReference type="InterPro" id="IPR043504">
    <property type="entry name" value="Peptidase_S1_PA_chymotrypsin"/>
</dbReference>
<dbReference type="InterPro" id="IPR001314">
    <property type="entry name" value="Peptidase_S1A"/>
</dbReference>
<keyword evidence="2" id="KW-0645">Protease</keyword>
<feature type="signal peptide" evidence="3">
    <location>
        <begin position="1"/>
        <end position="19"/>
    </location>
</feature>
<dbReference type="SUPFAM" id="SSF50494">
    <property type="entry name" value="Trypsin-like serine proteases"/>
    <property type="match status" value="1"/>
</dbReference>
<evidence type="ECO:0000256" key="3">
    <source>
        <dbReference type="SAM" id="SignalP"/>
    </source>
</evidence>
<evidence type="ECO:0000256" key="2">
    <source>
        <dbReference type="RuleBase" id="RU363034"/>
    </source>
</evidence>
<gene>
    <name evidence="5" type="ORF">HIM_04559</name>
</gene>
<reference evidence="5 6" key="1">
    <citation type="journal article" date="2014" name="Genome Biol. Evol.">
        <title>Comparative genomics and transcriptomics analyses reveal divergent lifestyle features of nematode endoparasitic fungus Hirsutella minnesotensis.</title>
        <authorList>
            <person name="Lai Y."/>
            <person name="Liu K."/>
            <person name="Zhang X."/>
            <person name="Zhang X."/>
            <person name="Li K."/>
            <person name="Wang N."/>
            <person name="Shu C."/>
            <person name="Wu Y."/>
            <person name="Wang C."/>
            <person name="Bushley K.E."/>
            <person name="Xiang M."/>
            <person name="Liu X."/>
        </authorList>
    </citation>
    <scope>NUCLEOTIDE SEQUENCE [LARGE SCALE GENOMIC DNA]</scope>
    <source>
        <strain evidence="5 6">3608</strain>
    </source>
</reference>
<dbReference type="Pfam" id="PF00089">
    <property type="entry name" value="Trypsin"/>
    <property type="match status" value="1"/>
</dbReference>
<feature type="domain" description="Peptidase S1" evidence="4">
    <location>
        <begin position="27"/>
        <end position="274"/>
    </location>
</feature>
<dbReference type="InterPro" id="IPR001254">
    <property type="entry name" value="Trypsin_dom"/>
</dbReference>
<dbReference type="InterPro" id="IPR009003">
    <property type="entry name" value="Peptidase_S1_PA"/>
</dbReference>
<evidence type="ECO:0000256" key="1">
    <source>
        <dbReference type="ARBA" id="ARBA00023157"/>
    </source>
</evidence>
<evidence type="ECO:0000259" key="4">
    <source>
        <dbReference type="PROSITE" id="PS50240"/>
    </source>
</evidence>
<dbReference type="InterPro" id="IPR018114">
    <property type="entry name" value="TRYPSIN_HIS"/>
</dbReference>
<dbReference type="AlphaFoldDB" id="A0A0F7ZV71"/>
<dbReference type="EMBL" id="KQ030513">
    <property type="protein sequence ID" value="KJZ76103.1"/>
    <property type="molecule type" value="Genomic_DNA"/>
</dbReference>
<keyword evidence="6" id="KW-1185">Reference proteome</keyword>
<dbReference type="Proteomes" id="UP000054481">
    <property type="component" value="Unassembled WGS sequence"/>
</dbReference>
<organism evidence="5 6">
    <name type="scientific">Hirsutella minnesotensis 3608</name>
    <dbReference type="NCBI Taxonomy" id="1043627"/>
    <lineage>
        <taxon>Eukaryota</taxon>
        <taxon>Fungi</taxon>
        <taxon>Dikarya</taxon>
        <taxon>Ascomycota</taxon>
        <taxon>Pezizomycotina</taxon>
        <taxon>Sordariomycetes</taxon>
        <taxon>Hypocreomycetidae</taxon>
        <taxon>Hypocreales</taxon>
        <taxon>Ophiocordycipitaceae</taxon>
        <taxon>Hirsutella</taxon>
    </lineage>
</organism>
<evidence type="ECO:0000313" key="5">
    <source>
        <dbReference type="EMBL" id="KJZ76103.1"/>
    </source>
</evidence>
<dbReference type="SMART" id="SM00020">
    <property type="entry name" value="Tryp_SPc"/>
    <property type="match status" value="1"/>
</dbReference>
<dbReference type="CDD" id="cd00190">
    <property type="entry name" value="Tryp_SPc"/>
    <property type="match status" value="1"/>
</dbReference>
<dbReference type="PROSITE" id="PS00134">
    <property type="entry name" value="TRYPSIN_HIS"/>
    <property type="match status" value="1"/>
</dbReference>
<dbReference type="PRINTS" id="PR00722">
    <property type="entry name" value="CHYMOTRYPSIN"/>
</dbReference>
<dbReference type="Gene3D" id="2.40.10.10">
    <property type="entry name" value="Trypsin-like serine proteases"/>
    <property type="match status" value="1"/>
</dbReference>
<dbReference type="InterPro" id="IPR033116">
    <property type="entry name" value="TRYPSIN_SER"/>
</dbReference>
<dbReference type="PROSITE" id="PS50240">
    <property type="entry name" value="TRYPSIN_DOM"/>
    <property type="match status" value="1"/>
</dbReference>
<feature type="chain" id="PRO_5002526036" description="Peptidase S1 domain-containing protein" evidence="3">
    <location>
        <begin position="20"/>
        <end position="274"/>
    </location>
</feature>
<protein>
    <recommendedName>
        <fullName evidence="4">Peptidase S1 domain-containing protein</fullName>
    </recommendedName>
</protein>